<feature type="domain" description="Response regulatory" evidence="8">
    <location>
        <begin position="3"/>
        <end position="118"/>
    </location>
</feature>
<keyword evidence="11" id="KW-1185">Reference proteome</keyword>
<sequence length="352" mass="38577">MTRVLVVDDSAFSRVSIGKMLESDSDTRVVGYAIDGEEGLKKIIDLKPDVVTLDLEMPRMGGFGLLRLIMQNYPVPVIVISSQSDRQDVFKALDLGAIDFIAKPARAKSSDLYNIQDDLIAKVASAAQLSGEKIRRRLELKQEAPVEPRFPRRSTDYKSSVLLIGCSTGGPPALHHLLSNLHEKLPVPVVVTQHMPPGFTLSFAQRLNEYSVMDVKEAADGDRLESGRVLICPGNKNIELEETSDDVRVRIVDPPDDQIYTPSTNVLFRSGARIYGAKTLGVVLTGMGNDGAAGVKEIAERGGRVLAEAEESCVVYGMPKEAMLTGLVEKVVPLKKMLQEIEYRCRPFAPVD</sequence>
<feature type="modified residue" description="4-aspartylphosphate" evidence="5 7">
    <location>
        <position position="54"/>
    </location>
</feature>
<comment type="domain">
    <text evidence="5">Contains a C-terminal catalytic domain, and an N-terminal region which modulates catalytic activity.</text>
</comment>
<dbReference type="CDD" id="cd16432">
    <property type="entry name" value="CheB_Rec"/>
    <property type="match status" value="1"/>
</dbReference>
<reference evidence="10 11" key="1">
    <citation type="submission" date="2016-11" db="EMBL/GenBank/DDBJ databases">
        <authorList>
            <person name="Jaros S."/>
            <person name="Januszkiewicz K."/>
            <person name="Wedrychowicz H."/>
        </authorList>
    </citation>
    <scope>NUCLEOTIDE SEQUENCE [LARGE SCALE GENOMIC DNA]</scope>
    <source>
        <strain evidence="10 11">DSM 5091</strain>
    </source>
</reference>
<dbReference type="SMART" id="SM00448">
    <property type="entry name" value="REC"/>
    <property type="match status" value="1"/>
</dbReference>
<evidence type="ECO:0000256" key="4">
    <source>
        <dbReference type="ARBA" id="ARBA00048267"/>
    </source>
</evidence>
<dbReference type="Gene3D" id="3.40.50.2300">
    <property type="match status" value="1"/>
</dbReference>
<evidence type="ECO:0000313" key="11">
    <source>
        <dbReference type="Proteomes" id="UP000184171"/>
    </source>
</evidence>
<evidence type="ECO:0000256" key="2">
    <source>
        <dbReference type="ARBA" id="ARBA00022500"/>
    </source>
</evidence>
<comment type="catalytic activity">
    <reaction evidence="5">
        <text>L-glutaminyl-[protein] + H2O = L-glutamyl-[protein] + NH4(+)</text>
        <dbReference type="Rhea" id="RHEA:16441"/>
        <dbReference type="Rhea" id="RHEA-COMP:10207"/>
        <dbReference type="Rhea" id="RHEA-COMP:10208"/>
        <dbReference type="ChEBI" id="CHEBI:15377"/>
        <dbReference type="ChEBI" id="CHEBI:28938"/>
        <dbReference type="ChEBI" id="CHEBI:29973"/>
        <dbReference type="ChEBI" id="CHEBI:30011"/>
        <dbReference type="EC" id="3.5.1.44"/>
    </reaction>
</comment>
<keyword evidence="2 5" id="KW-0145">Chemotaxis</keyword>
<dbReference type="HAMAP" id="MF_00099">
    <property type="entry name" value="CheB_chemtxs"/>
    <property type="match status" value="1"/>
</dbReference>
<dbReference type="Gene3D" id="3.40.50.180">
    <property type="entry name" value="Methylesterase CheB, C-terminal domain"/>
    <property type="match status" value="1"/>
</dbReference>
<dbReference type="SUPFAM" id="SSF52172">
    <property type="entry name" value="CheY-like"/>
    <property type="match status" value="1"/>
</dbReference>
<keyword evidence="5 7" id="KW-0597">Phosphoprotein</keyword>
<keyword evidence="3 5" id="KW-0378">Hydrolase</keyword>
<feature type="active site" evidence="5 6">
    <location>
        <position position="194"/>
    </location>
</feature>
<protein>
    <recommendedName>
        <fullName evidence="5">Protein-glutamate methylesterase/protein-glutamine glutaminase</fullName>
        <ecNumber evidence="5">3.1.1.61</ecNumber>
        <ecNumber evidence="5">3.5.1.44</ecNumber>
    </recommendedName>
</protein>
<dbReference type="NCBIfam" id="NF001965">
    <property type="entry name" value="PRK00742.1"/>
    <property type="match status" value="1"/>
</dbReference>
<evidence type="ECO:0000313" key="10">
    <source>
        <dbReference type="EMBL" id="SHI71878.1"/>
    </source>
</evidence>
<dbReference type="OrthoDB" id="9793421at2"/>
<evidence type="ECO:0000256" key="3">
    <source>
        <dbReference type="ARBA" id="ARBA00022801"/>
    </source>
</evidence>
<accession>A0A1M6DFV8</accession>
<dbReference type="InterPro" id="IPR035909">
    <property type="entry name" value="CheB_C"/>
</dbReference>
<comment type="subcellular location">
    <subcellularLocation>
        <location evidence="5">Cytoplasm</location>
    </subcellularLocation>
</comment>
<dbReference type="PROSITE" id="PS50110">
    <property type="entry name" value="RESPONSE_REGULATORY"/>
    <property type="match status" value="1"/>
</dbReference>
<organism evidence="10 11">
    <name type="scientific">Malonomonas rubra DSM 5091</name>
    <dbReference type="NCBI Taxonomy" id="1122189"/>
    <lineage>
        <taxon>Bacteria</taxon>
        <taxon>Pseudomonadati</taxon>
        <taxon>Thermodesulfobacteriota</taxon>
        <taxon>Desulfuromonadia</taxon>
        <taxon>Desulfuromonadales</taxon>
        <taxon>Geopsychrobacteraceae</taxon>
        <taxon>Malonomonas</taxon>
    </lineage>
</organism>
<dbReference type="InterPro" id="IPR011006">
    <property type="entry name" value="CheY-like_superfamily"/>
</dbReference>
<dbReference type="EMBL" id="FQZT01000002">
    <property type="protein sequence ID" value="SHI71878.1"/>
    <property type="molecule type" value="Genomic_DNA"/>
</dbReference>
<dbReference type="PROSITE" id="PS50122">
    <property type="entry name" value="CHEB"/>
    <property type="match status" value="1"/>
</dbReference>
<comment type="catalytic activity">
    <reaction evidence="4 5">
        <text>[protein]-L-glutamate 5-O-methyl ester + H2O = L-glutamyl-[protein] + methanol + H(+)</text>
        <dbReference type="Rhea" id="RHEA:23236"/>
        <dbReference type="Rhea" id="RHEA-COMP:10208"/>
        <dbReference type="Rhea" id="RHEA-COMP:10311"/>
        <dbReference type="ChEBI" id="CHEBI:15377"/>
        <dbReference type="ChEBI" id="CHEBI:15378"/>
        <dbReference type="ChEBI" id="CHEBI:17790"/>
        <dbReference type="ChEBI" id="CHEBI:29973"/>
        <dbReference type="ChEBI" id="CHEBI:82795"/>
        <dbReference type="EC" id="3.1.1.61"/>
    </reaction>
</comment>
<evidence type="ECO:0000256" key="1">
    <source>
        <dbReference type="ARBA" id="ARBA00022490"/>
    </source>
</evidence>
<gene>
    <name evidence="5" type="primary">cheB</name>
    <name evidence="10" type="ORF">SAMN02745165_00658</name>
</gene>
<dbReference type="Pfam" id="PF00072">
    <property type="entry name" value="Response_reg"/>
    <property type="match status" value="1"/>
</dbReference>
<evidence type="ECO:0000256" key="6">
    <source>
        <dbReference type="PROSITE-ProRule" id="PRU00050"/>
    </source>
</evidence>
<comment type="PTM">
    <text evidence="5">Phosphorylated by CheA. Phosphorylation of the N-terminal regulatory domain activates the methylesterase activity.</text>
</comment>
<dbReference type="EC" id="3.5.1.44" evidence="5"/>
<dbReference type="PIRSF" id="PIRSF000876">
    <property type="entry name" value="RR_chemtxs_CheB"/>
    <property type="match status" value="1"/>
</dbReference>
<proteinExistence type="inferred from homology"/>
<evidence type="ECO:0000256" key="7">
    <source>
        <dbReference type="PROSITE-ProRule" id="PRU00169"/>
    </source>
</evidence>
<comment type="function">
    <text evidence="5">Involved in chemotaxis. Part of a chemotaxis signal transduction system that modulates chemotaxis in response to various stimuli. Catalyzes the demethylation of specific methylglutamate residues introduced into the chemoreceptors (methyl-accepting chemotaxis proteins or MCP) by CheR. Also mediates the irreversible deamidation of specific glutamine residues to glutamic acid.</text>
</comment>
<evidence type="ECO:0000259" key="9">
    <source>
        <dbReference type="PROSITE" id="PS50122"/>
    </source>
</evidence>
<dbReference type="PANTHER" id="PTHR42872">
    <property type="entry name" value="PROTEIN-GLUTAMATE METHYLESTERASE/PROTEIN-GLUTAMINE GLUTAMINASE"/>
    <property type="match status" value="1"/>
</dbReference>
<dbReference type="GO" id="GO:0005737">
    <property type="term" value="C:cytoplasm"/>
    <property type="evidence" value="ECO:0007669"/>
    <property type="project" value="UniProtKB-SubCell"/>
</dbReference>
<dbReference type="Proteomes" id="UP000184171">
    <property type="component" value="Unassembled WGS sequence"/>
</dbReference>
<dbReference type="AlphaFoldDB" id="A0A1M6DFV8"/>
<dbReference type="Pfam" id="PF01339">
    <property type="entry name" value="CheB_methylest"/>
    <property type="match status" value="1"/>
</dbReference>
<dbReference type="EC" id="3.1.1.61" evidence="5"/>
<dbReference type="STRING" id="1122189.SAMN02745165_00658"/>
<feature type="domain" description="CheB-type methylesterase" evidence="9">
    <location>
        <begin position="151"/>
        <end position="341"/>
    </location>
</feature>
<dbReference type="RefSeq" id="WP_072905547.1">
    <property type="nucleotide sequence ID" value="NZ_FQZT01000002.1"/>
</dbReference>
<dbReference type="InterPro" id="IPR001789">
    <property type="entry name" value="Sig_transdc_resp-reg_receiver"/>
</dbReference>
<evidence type="ECO:0000256" key="5">
    <source>
        <dbReference type="HAMAP-Rule" id="MF_00099"/>
    </source>
</evidence>
<dbReference type="InterPro" id="IPR000673">
    <property type="entry name" value="Sig_transdc_resp-reg_Me-estase"/>
</dbReference>
<dbReference type="GO" id="GO:0050568">
    <property type="term" value="F:protein-glutamine glutaminase activity"/>
    <property type="evidence" value="ECO:0007669"/>
    <property type="project" value="UniProtKB-UniRule"/>
</dbReference>
<feature type="active site" evidence="5 6">
    <location>
        <position position="290"/>
    </location>
</feature>
<dbReference type="GO" id="GO:0006935">
    <property type="term" value="P:chemotaxis"/>
    <property type="evidence" value="ECO:0007669"/>
    <property type="project" value="UniProtKB-UniRule"/>
</dbReference>
<evidence type="ECO:0000259" key="8">
    <source>
        <dbReference type="PROSITE" id="PS50110"/>
    </source>
</evidence>
<dbReference type="GO" id="GO:0000156">
    <property type="term" value="F:phosphorelay response regulator activity"/>
    <property type="evidence" value="ECO:0007669"/>
    <property type="project" value="InterPro"/>
</dbReference>
<name>A0A1M6DFV8_MALRU</name>
<dbReference type="SUPFAM" id="SSF52738">
    <property type="entry name" value="Methylesterase CheB, C-terminal domain"/>
    <property type="match status" value="1"/>
</dbReference>
<dbReference type="CDD" id="cd17541">
    <property type="entry name" value="REC_CheB-like"/>
    <property type="match status" value="1"/>
</dbReference>
<dbReference type="GO" id="GO:0008984">
    <property type="term" value="F:protein-glutamate methylesterase activity"/>
    <property type="evidence" value="ECO:0007669"/>
    <property type="project" value="UniProtKB-UniRule"/>
</dbReference>
<feature type="active site" evidence="5 6">
    <location>
        <position position="167"/>
    </location>
</feature>
<keyword evidence="1 5" id="KW-0963">Cytoplasm</keyword>
<dbReference type="PANTHER" id="PTHR42872:SF6">
    <property type="entry name" value="PROTEIN-GLUTAMATE METHYLESTERASE_PROTEIN-GLUTAMINE GLUTAMINASE"/>
    <property type="match status" value="1"/>
</dbReference>
<dbReference type="InterPro" id="IPR008248">
    <property type="entry name" value="CheB-like"/>
</dbReference>
<comment type="similarity">
    <text evidence="5">Belongs to the CheB family.</text>
</comment>